<keyword evidence="2" id="KW-1185">Reference proteome</keyword>
<sequence>MSSENYSFDENQIRNSLTQGLVNGLVTTIKETQQQNQINIDNYENVTALLELSGTTRFQINATIVDALKKKFIKVIEIENWDDVKFKNFLTKSMRYFFVEELRPIIFTLLEKYPKRMTEEIYENLAQELVKKPDIIHVIINMDREAPIRIKRGIYERNNKMFEQFIHFQISKYFQTQEMDLDR</sequence>
<organism evidence="1 2">
    <name type="scientific">Gigaspora margarita</name>
    <dbReference type="NCBI Taxonomy" id="4874"/>
    <lineage>
        <taxon>Eukaryota</taxon>
        <taxon>Fungi</taxon>
        <taxon>Fungi incertae sedis</taxon>
        <taxon>Mucoromycota</taxon>
        <taxon>Glomeromycotina</taxon>
        <taxon>Glomeromycetes</taxon>
        <taxon>Diversisporales</taxon>
        <taxon>Gigasporaceae</taxon>
        <taxon>Gigaspora</taxon>
    </lineage>
</organism>
<dbReference type="InterPro" id="IPR010405">
    <property type="entry name" value="COBRA1"/>
</dbReference>
<name>A0ABN7VVZ4_GIGMA</name>
<dbReference type="PANTHER" id="PTHR13503:SF3">
    <property type="entry name" value="NEGATIVE ELONGATION FACTOR B"/>
    <property type="match status" value="1"/>
</dbReference>
<dbReference type="EMBL" id="CAJVQB010023539">
    <property type="protein sequence ID" value="CAG8802149.1"/>
    <property type="molecule type" value="Genomic_DNA"/>
</dbReference>
<dbReference type="Proteomes" id="UP000789901">
    <property type="component" value="Unassembled WGS sequence"/>
</dbReference>
<evidence type="ECO:0000313" key="1">
    <source>
        <dbReference type="EMBL" id="CAG8802149.1"/>
    </source>
</evidence>
<feature type="non-terminal residue" evidence="1">
    <location>
        <position position="183"/>
    </location>
</feature>
<protein>
    <submittedName>
        <fullName evidence="1">28559_t:CDS:1</fullName>
    </submittedName>
</protein>
<accession>A0ABN7VVZ4</accession>
<proteinExistence type="predicted"/>
<comment type="caution">
    <text evidence="1">The sequence shown here is derived from an EMBL/GenBank/DDBJ whole genome shotgun (WGS) entry which is preliminary data.</text>
</comment>
<evidence type="ECO:0000313" key="2">
    <source>
        <dbReference type="Proteomes" id="UP000789901"/>
    </source>
</evidence>
<dbReference type="PANTHER" id="PTHR13503">
    <property type="entry name" value="NEGATIVE ELONGATION FACTOR COMPLEX MEMBER B"/>
    <property type="match status" value="1"/>
</dbReference>
<gene>
    <name evidence="1" type="ORF">GMARGA_LOCUS23361</name>
</gene>
<reference evidence="1 2" key="1">
    <citation type="submission" date="2021-06" db="EMBL/GenBank/DDBJ databases">
        <authorList>
            <person name="Kallberg Y."/>
            <person name="Tangrot J."/>
            <person name="Rosling A."/>
        </authorList>
    </citation>
    <scope>NUCLEOTIDE SEQUENCE [LARGE SCALE GENOMIC DNA]</scope>
    <source>
        <strain evidence="1 2">120-4 pot B 10/14</strain>
    </source>
</reference>